<keyword evidence="1" id="KW-1185">Reference proteome</keyword>
<sequence>MMIFPDEDCPELEDITDEACLFLSLPPDVDPVQRIYSAEAGVIANILDLQRADSELTRNRLSRNRRTPERCLVLYISFFGTPRLALSTMDFSYNKDACPSP</sequence>
<proteinExistence type="predicted"/>
<organism evidence="1 2">
    <name type="scientific">Ditylenchus dipsaci</name>
    <dbReference type="NCBI Taxonomy" id="166011"/>
    <lineage>
        <taxon>Eukaryota</taxon>
        <taxon>Metazoa</taxon>
        <taxon>Ecdysozoa</taxon>
        <taxon>Nematoda</taxon>
        <taxon>Chromadorea</taxon>
        <taxon>Rhabditida</taxon>
        <taxon>Tylenchina</taxon>
        <taxon>Tylenchomorpha</taxon>
        <taxon>Sphaerularioidea</taxon>
        <taxon>Anguinidae</taxon>
        <taxon>Anguininae</taxon>
        <taxon>Ditylenchus</taxon>
    </lineage>
</organism>
<evidence type="ECO:0000313" key="2">
    <source>
        <dbReference type="WBParaSite" id="jg19378"/>
    </source>
</evidence>
<dbReference type="AlphaFoldDB" id="A0A915DFI8"/>
<protein>
    <submittedName>
        <fullName evidence="2">Uncharacterized protein</fullName>
    </submittedName>
</protein>
<evidence type="ECO:0000313" key="1">
    <source>
        <dbReference type="Proteomes" id="UP000887574"/>
    </source>
</evidence>
<accession>A0A915DFI8</accession>
<dbReference type="WBParaSite" id="jg19378">
    <property type="protein sequence ID" value="jg19378"/>
    <property type="gene ID" value="jg19378"/>
</dbReference>
<name>A0A915DFI8_9BILA</name>
<dbReference type="Proteomes" id="UP000887574">
    <property type="component" value="Unplaced"/>
</dbReference>
<reference evidence="2" key="1">
    <citation type="submission" date="2022-11" db="UniProtKB">
        <authorList>
            <consortium name="WormBaseParasite"/>
        </authorList>
    </citation>
    <scope>IDENTIFICATION</scope>
</reference>